<reference evidence="1 2" key="1">
    <citation type="submission" date="2024-10" db="EMBL/GenBank/DDBJ databases">
        <title>The Natural Products Discovery Center: Release of the First 8490 Sequenced Strains for Exploring Actinobacteria Biosynthetic Diversity.</title>
        <authorList>
            <person name="Kalkreuter E."/>
            <person name="Kautsar S.A."/>
            <person name="Yang D."/>
            <person name="Bader C.D."/>
            <person name="Teijaro C.N."/>
            <person name="Fluegel L."/>
            <person name="Davis C.M."/>
            <person name="Simpson J.R."/>
            <person name="Lauterbach L."/>
            <person name="Steele A.D."/>
            <person name="Gui C."/>
            <person name="Meng S."/>
            <person name="Li G."/>
            <person name="Viehrig K."/>
            <person name="Ye F."/>
            <person name="Su P."/>
            <person name="Kiefer A.F."/>
            <person name="Nichols A."/>
            <person name="Cepeda A.J."/>
            <person name="Yan W."/>
            <person name="Fan B."/>
            <person name="Jiang Y."/>
            <person name="Adhikari A."/>
            <person name="Zheng C.-J."/>
            <person name="Schuster L."/>
            <person name="Cowan T.M."/>
            <person name="Smanski M.J."/>
            <person name="Chevrette M.G."/>
            <person name="De Carvalho L.P.S."/>
            <person name="Shen B."/>
        </authorList>
    </citation>
    <scope>NUCLEOTIDE SEQUENCE [LARGE SCALE GENOMIC DNA]</scope>
    <source>
        <strain evidence="1 2">NPDC087581</strain>
    </source>
</reference>
<evidence type="ECO:0000313" key="1">
    <source>
        <dbReference type="EMBL" id="MFJ2678679.1"/>
    </source>
</evidence>
<protein>
    <submittedName>
        <fullName evidence="1">Uncharacterized protein</fullName>
    </submittedName>
</protein>
<proteinExistence type="predicted"/>
<organism evidence="1 2">
    <name type="scientific">Pseudomonas sivasensis</name>
    <dbReference type="NCBI Taxonomy" id="1880678"/>
    <lineage>
        <taxon>Bacteria</taxon>
        <taxon>Pseudomonadati</taxon>
        <taxon>Pseudomonadota</taxon>
        <taxon>Gammaproteobacteria</taxon>
        <taxon>Pseudomonadales</taxon>
        <taxon>Pseudomonadaceae</taxon>
        <taxon>Pseudomonas</taxon>
    </lineage>
</organism>
<dbReference type="RefSeq" id="WP_177434249.1">
    <property type="nucleotide sequence ID" value="NZ_JAAOWU010000007.1"/>
</dbReference>
<comment type="caution">
    <text evidence="1">The sequence shown here is derived from an EMBL/GenBank/DDBJ whole genome shotgun (WGS) entry which is preliminary data.</text>
</comment>
<evidence type="ECO:0000313" key="2">
    <source>
        <dbReference type="Proteomes" id="UP001617213"/>
    </source>
</evidence>
<gene>
    <name evidence="1" type="ORF">ACIOWJ_11355</name>
</gene>
<accession>A0ABW8DYK4</accession>
<dbReference type="Proteomes" id="UP001617213">
    <property type="component" value="Unassembled WGS sequence"/>
</dbReference>
<sequence length="327" mass="35284">MPDSIAAQVRETAQTEQSKEDIFFSLLSGLAGLHPIITTIGAARSYMKVCEKSGLKLNPYFVKNGNCGPSPKTQKMLSHRKYKSLGVGATGVGVAAISPAISPIPAPFYAARHASATTSTAIHLRRLSKMLAAYQPFAAGDKQVSDAIKWLQLAIEVKFKKLAFRGTEMAISTTSTLLSFTGIGLVGKIPLIMVSFQLELARLMVSDRYAALCKVAAMELQWAAFLEQNPNVGDMPQASLAGLSRADQIKQLEQRKMMLGAAITTQVRGRALDARTGNTGLGPATMIIKEIMAKHTFQGQFFAGHDYLTMIHEPAGWNAIAAKLMNI</sequence>
<dbReference type="EMBL" id="JBIUWZ010000013">
    <property type="protein sequence ID" value="MFJ2678679.1"/>
    <property type="molecule type" value="Genomic_DNA"/>
</dbReference>
<keyword evidence="2" id="KW-1185">Reference proteome</keyword>
<name>A0ABW8DYK4_9PSED</name>